<dbReference type="InterPro" id="IPR052544">
    <property type="entry name" value="Bacteriocin_Proc_Enz"/>
</dbReference>
<dbReference type="GO" id="GO:0016491">
    <property type="term" value="F:oxidoreductase activity"/>
    <property type="evidence" value="ECO:0007669"/>
    <property type="project" value="InterPro"/>
</dbReference>
<dbReference type="CDD" id="cd02142">
    <property type="entry name" value="McbC_SagB-like_oxidoreductase"/>
    <property type="match status" value="1"/>
</dbReference>
<sequence length="391" mass="42378">MRVKRASFVLFELVDEQRVHLAALLGGVVDLTSQPPDIHALALLTGRRERMTHAEFGALLSVPAGQFVDAGDDEHVVSLARRGLLISDSDDEPFASLRAREADLLEHGWNVHAAGYHFMTKRSGMDLREDPAYQPGERAASPELKRAFVDSFGASPPAFHSAAPADAPRVALPRAARDEGLFRALAARRTTRSFARSETMRSDDLATVLQWVFGAHGTAETDLGTVIRRTSPAGGARHSIEAYALISQVEGVAPGIYHYDVREHALALLSPLPGDAVRELATVFTCGQDYFGDAHVSFVLTSRFERSYWKYRATDKAYAAILAEVGHLSQTQYLVAAELGLGSYVTLAVNSHDIEARLGLDGVDEGVVAMTGCGPRTPGYSPLELRFTPLG</sequence>
<dbReference type="Proteomes" id="UP001149140">
    <property type="component" value="Unassembled WGS sequence"/>
</dbReference>
<dbReference type="InterPro" id="IPR020051">
    <property type="entry name" value="SagB-type_dehydrogenase"/>
</dbReference>
<evidence type="ECO:0000313" key="3">
    <source>
        <dbReference type="Proteomes" id="UP001149140"/>
    </source>
</evidence>
<dbReference type="NCBIfam" id="TIGR03605">
    <property type="entry name" value="antibiot_sagB"/>
    <property type="match status" value="1"/>
</dbReference>
<dbReference type="Gene3D" id="3.40.109.10">
    <property type="entry name" value="NADH Oxidase"/>
    <property type="match status" value="1"/>
</dbReference>
<comment type="caution">
    <text evidence="2">The sequence shown here is derived from an EMBL/GenBank/DDBJ whole genome shotgun (WGS) entry which is preliminary data.</text>
</comment>
<reference evidence="2" key="1">
    <citation type="submission" date="2022-10" db="EMBL/GenBank/DDBJ databases">
        <title>The WGS of Solirubrobacter ginsenosidimutans DSM 21036.</title>
        <authorList>
            <person name="Jiang Z."/>
        </authorList>
    </citation>
    <scope>NUCLEOTIDE SEQUENCE</scope>
    <source>
        <strain evidence="2">DSM 21036</strain>
    </source>
</reference>
<dbReference type="AlphaFoldDB" id="A0A9X3MQW3"/>
<gene>
    <name evidence="2" type="ORF">OM076_08050</name>
</gene>
<dbReference type="EMBL" id="JAPDOD010000004">
    <property type="protein sequence ID" value="MDA0160211.1"/>
    <property type="molecule type" value="Genomic_DNA"/>
</dbReference>
<dbReference type="RefSeq" id="WP_270038978.1">
    <property type="nucleotide sequence ID" value="NZ_JAPDOD010000004.1"/>
</dbReference>
<evidence type="ECO:0000313" key="2">
    <source>
        <dbReference type="EMBL" id="MDA0160211.1"/>
    </source>
</evidence>
<proteinExistence type="predicted"/>
<accession>A0A9X3MQW3</accession>
<keyword evidence="3" id="KW-1185">Reference proteome</keyword>
<dbReference type="PANTHER" id="PTHR43745:SF2">
    <property type="entry name" value="NITROREDUCTASE MJ1384-RELATED"/>
    <property type="match status" value="1"/>
</dbReference>
<dbReference type="NCBIfam" id="TIGR04511">
    <property type="entry name" value="SagB_rel_DH_2"/>
    <property type="match status" value="1"/>
</dbReference>
<name>A0A9X3MQW3_9ACTN</name>
<dbReference type="InterPro" id="IPR030965">
    <property type="entry name" value="SagB-rel_DH_2"/>
</dbReference>
<feature type="domain" description="Nitroreductase" evidence="1">
    <location>
        <begin position="186"/>
        <end position="374"/>
    </location>
</feature>
<dbReference type="SUPFAM" id="SSF55469">
    <property type="entry name" value="FMN-dependent nitroreductase-like"/>
    <property type="match status" value="1"/>
</dbReference>
<dbReference type="InterPro" id="IPR029479">
    <property type="entry name" value="Nitroreductase"/>
</dbReference>
<dbReference type="InterPro" id="IPR000415">
    <property type="entry name" value="Nitroreductase-like"/>
</dbReference>
<protein>
    <submittedName>
        <fullName evidence="2">Peptide maturation dehydrogenase</fullName>
    </submittedName>
</protein>
<dbReference type="Pfam" id="PF00881">
    <property type="entry name" value="Nitroreductase"/>
    <property type="match status" value="1"/>
</dbReference>
<organism evidence="2 3">
    <name type="scientific">Solirubrobacter ginsenosidimutans</name>
    <dbReference type="NCBI Taxonomy" id="490573"/>
    <lineage>
        <taxon>Bacteria</taxon>
        <taxon>Bacillati</taxon>
        <taxon>Actinomycetota</taxon>
        <taxon>Thermoleophilia</taxon>
        <taxon>Solirubrobacterales</taxon>
        <taxon>Solirubrobacteraceae</taxon>
        <taxon>Solirubrobacter</taxon>
    </lineage>
</organism>
<evidence type="ECO:0000259" key="1">
    <source>
        <dbReference type="Pfam" id="PF00881"/>
    </source>
</evidence>
<dbReference type="PANTHER" id="PTHR43745">
    <property type="entry name" value="NITROREDUCTASE MJ1384-RELATED"/>
    <property type="match status" value="1"/>
</dbReference>